<feature type="compositionally biased region" description="Low complexity" evidence="1">
    <location>
        <begin position="135"/>
        <end position="148"/>
    </location>
</feature>
<evidence type="ECO:0000313" key="2">
    <source>
        <dbReference type="EnsemblProtists" id="PYU1_T003985"/>
    </source>
</evidence>
<proteinExistence type="predicted"/>
<dbReference type="EnsemblProtists" id="PYU1_T003985">
    <property type="protein sequence ID" value="PYU1_T003985"/>
    <property type="gene ID" value="PYU1_G003975"/>
</dbReference>
<feature type="region of interest" description="Disordered" evidence="1">
    <location>
        <begin position="600"/>
        <end position="626"/>
    </location>
</feature>
<dbReference type="AlphaFoldDB" id="K3WG94"/>
<accession>K3WG94</accession>
<feature type="compositionally biased region" description="Basic and acidic residues" evidence="1">
    <location>
        <begin position="611"/>
        <end position="626"/>
    </location>
</feature>
<dbReference type="EMBL" id="GL376567">
    <property type="status" value="NOT_ANNOTATED_CDS"/>
    <property type="molecule type" value="Genomic_DNA"/>
</dbReference>
<dbReference type="InParanoid" id="K3WG94"/>
<feature type="region of interest" description="Disordered" evidence="1">
    <location>
        <begin position="434"/>
        <end position="460"/>
    </location>
</feature>
<reference evidence="3" key="1">
    <citation type="journal article" date="2010" name="Genome Biol.">
        <title>Genome sequence of the necrotrophic plant pathogen Pythium ultimum reveals original pathogenicity mechanisms and effector repertoire.</title>
        <authorList>
            <person name="Levesque C.A."/>
            <person name="Brouwer H."/>
            <person name="Cano L."/>
            <person name="Hamilton J.P."/>
            <person name="Holt C."/>
            <person name="Huitema E."/>
            <person name="Raffaele S."/>
            <person name="Robideau G.P."/>
            <person name="Thines M."/>
            <person name="Win J."/>
            <person name="Zerillo M.M."/>
            <person name="Beakes G.W."/>
            <person name="Boore J.L."/>
            <person name="Busam D."/>
            <person name="Dumas B."/>
            <person name="Ferriera S."/>
            <person name="Fuerstenberg S.I."/>
            <person name="Gachon C.M."/>
            <person name="Gaulin E."/>
            <person name="Govers F."/>
            <person name="Grenville-Briggs L."/>
            <person name="Horner N."/>
            <person name="Hostetler J."/>
            <person name="Jiang R.H."/>
            <person name="Johnson J."/>
            <person name="Krajaejun T."/>
            <person name="Lin H."/>
            <person name="Meijer H.J."/>
            <person name="Moore B."/>
            <person name="Morris P."/>
            <person name="Phuntmart V."/>
            <person name="Puiu D."/>
            <person name="Shetty J."/>
            <person name="Stajich J.E."/>
            <person name="Tripathy S."/>
            <person name="Wawra S."/>
            <person name="van West P."/>
            <person name="Whitty B.R."/>
            <person name="Coutinho P.M."/>
            <person name="Henrissat B."/>
            <person name="Martin F."/>
            <person name="Thomas P.D."/>
            <person name="Tyler B.M."/>
            <person name="De Vries R.P."/>
            <person name="Kamoun S."/>
            <person name="Yandell M."/>
            <person name="Tisserat N."/>
            <person name="Buell C.R."/>
        </authorList>
    </citation>
    <scope>NUCLEOTIDE SEQUENCE</scope>
    <source>
        <strain evidence="3">DAOM:BR144</strain>
    </source>
</reference>
<feature type="compositionally biased region" description="Basic residues" evidence="1">
    <location>
        <begin position="300"/>
        <end position="311"/>
    </location>
</feature>
<sequence length="626" mass="69422">MGWRQQVGGSASLLHGRSRKRSKSSNIYARSGNGMANGSNWTVVPYSGATSDEDSSVANRIRRYWEQLSANERQQILFVDEPDLVKQLYKLNLSLLCVGLMQRHLKMPLRSAVTKSASKMATTPRPTPSLAAIEDTPTAAPPTGDTPASTLTTENAVSKNASSIAEADPSAEKTYELLEAMEFMDIGTGILTVKSELVEDPGRLFSLVGEVLFGFVTTVHLLNEKQFLDLFVSESEVINTWEDYQRLIAMLVEQLILRSYVNYLEKQAAIQMEQLLLEVSLEDTKSCKNDQHKDDTSANKSKKKKKKKKKSVANAEEPPKVAYQPEPEEDVEEHGNENNPSGSNTVQKVDGDGTVHTAAVATTDCQEPEASPVKSLQPAKRPSILNPNALVFQPKVDVQMLETIPSHAHEKYIVRVDAHDAISDDEYGIEESDLDYSSEDDLGDDSAQSSSRWNQKRKREDDAELEWQLQQIYASTSTMLGWDFSRQCDVVVSQGAMPWDDSILWRTAPKEVVRYFTPGFDKVFAPYPPPQSYPFVSGGPALQPNNSRYFFSPPPPMDSLSSAGYFPGADGPSSHILPPRGHHPRTYAFQEADFRGVVTSPDFSSSTASAELRDRLPSPERPRHGM</sequence>
<protein>
    <submittedName>
        <fullName evidence="2">Uncharacterized protein</fullName>
    </submittedName>
</protein>
<reference evidence="2" key="3">
    <citation type="submission" date="2015-02" db="UniProtKB">
        <authorList>
            <consortium name="EnsemblProtists"/>
        </authorList>
    </citation>
    <scope>IDENTIFICATION</scope>
    <source>
        <strain evidence="2">DAOM BR144</strain>
    </source>
</reference>
<dbReference type="eggNOG" id="ENOG502RYVP">
    <property type="taxonomic scope" value="Eukaryota"/>
</dbReference>
<feature type="region of interest" description="Disordered" evidence="1">
    <location>
        <begin position="116"/>
        <end position="149"/>
    </location>
</feature>
<reference evidence="3" key="2">
    <citation type="submission" date="2010-04" db="EMBL/GenBank/DDBJ databases">
        <authorList>
            <person name="Buell R."/>
            <person name="Hamilton J."/>
            <person name="Hostetler J."/>
        </authorList>
    </citation>
    <scope>NUCLEOTIDE SEQUENCE [LARGE SCALE GENOMIC DNA]</scope>
    <source>
        <strain evidence="3">DAOM:BR144</strain>
    </source>
</reference>
<feature type="compositionally biased region" description="Polar residues" evidence="1">
    <location>
        <begin position="337"/>
        <end position="347"/>
    </location>
</feature>
<dbReference type="VEuPathDB" id="FungiDB:PYU1_G003975"/>
<feature type="region of interest" description="Disordered" evidence="1">
    <location>
        <begin position="1"/>
        <end position="31"/>
    </location>
</feature>
<evidence type="ECO:0000256" key="1">
    <source>
        <dbReference type="SAM" id="MobiDB-lite"/>
    </source>
</evidence>
<feature type="region of interest" description="Disordered" evidence="1">
    <location>
        <begin position="287"/>
        <end position="350"/>
    </location>
</feature>
<name>K3WG94_GLOUD</name>
<evidence type="ECO:0000313" key="3">
    <source>
        <dbReference type="Proteomes" id="UP000019132"/>
    </source>
</evidence>
<organism evidence="2 3">
    <name type="scientific">Globisporangium ultimum (strain ATCC 200006 / CBS 805.95 / DAOM BR144)</name>
    <name type="common">Pythium ultimum</name>
    <dbReference type="NCBI Taxonomy" id="431595"/>
    <lineage>
        <taxon>Eukaryota</taxon>
        <taxon>Sar</taxon>
        <taxon>Stramenopiles</taxon>
        <taxon>Oomycota</taxon>
        <taxon>Peronosporomycetes</taxon>
        <taxon>Pythiales</taxon>
        <taxon>Pythiaceae</taxon>
        <taxon>Globisporangium</taxon>
    </lineage>
</organism>
<feature type="compositionally biased region" description="Acidic residues" evidence="1">
    <location>
        <begin position="434"/>
        <end position="444"/>
    </location>
</feature>
<keyword evidence="3" id="KW-1185">Reference proteome</keyword>
<feature type="compositionally biased region" description="Basic and acidic residues" evidence="1">
    <location>
        <begin position="287"/>
        <end position="297"/>
    </location>
</feature>
<dbReference type="HOGENOM" id="CLU_022790_0_0_1"/>
<dbReference type="Proteomes" id="UP000019132">
    <property type="component" value="Unassembled WGS sequence"/>
</dbReference>
<dbReference type="OMA" id="RIRRYWE"/>